<dbReference type="OrthoDB" id="9806925at2"/>
<dbReference type="Pfam" id="PF01256">
    <property type="entry name" value="Carb_kinase"/>
    <property type="match status" value="1"/>
</dbReference>
<reference evidence="9 10" key="1">
    <citation type="submission" date="2019-08" db="EMBL/GenBank/DDBJ databases">
        <title>Deep-cultivation of Planctomycetes and their phenomic and genomic characterization uncovers novel biology.</title>
        <authorList>
            <person name="Wiegand S."/>
            <person name="Jogler M."/>
            <person name="Boedeker C."/>
            <person name="Pinto D."/>
            <person name="Vollmers J."/>
            <person name="Rivas-Marin E."/>
            <person name="Kohn T."/>
            <person name="Peeters S.H."/>
            <person name="Heuer A."/>
            <person name="Rast P."/>
            <person name="Oberbeckmann S."/>
            <person name="Bunk B."/>
            <person name="Jeske O."/>
            <person name="Meyerdierks A."/>
            <person name="Storesund J.E."/>
            <person name="Kallscheuer N."/>
            <person name="Luecker S."/>
            <person name="Lage O.M."/>
            <person name="Pohl T."/>
            <person name="Merkel B.J."/>
            <person name="Hornburger P."/>
            <person name="Mueller R.-W."/>
            <person name="Bruemmer F."/>
            <person name="Labrenz M."/>
            <person name="Spormann A.M."/>
            <person name="Op den Camp H."/>
            <person name="Overmann J."/>
            <person name="Amann R."/>
            <person name="Jetten M.S.M."/>
            <person name="Mascher T."/>
            <person name="Medema M.H."/>
            <person name="Devos D.P."/>
            <person name="Kaster A.-K."/>
            <person name="Ovreas L."/>
            <person name="Rohde M."/>
            <person name="Galperin M.Y."/>
            <person name="Jogler C."/>
        </authorList>
    </citation>
    <scope>NUCLEOTIDE SEQUENCE [LARGE SCALE GENOMIC DNA]</scope>
    <source>
        <strain evidence="9 10">Pr1d</strain>
    </source>
</reference>
<comment type="similarity">
    <text evidence="6">Belongs to the NnrD/CARKD family.</text>
</comment>
<feature type="binding site" evidence="6">
    <location>
        <position position="163"/>
    </location>
    <ligand>
        <name>(6S)-NADPHX</name>
        <dbReference type="ChEBI" id="CHEBI:64076"/>
    </ligand>
</feature>
<keyword evidence="10" id="KW-1185">Reference proteome</keyword>
<comment type="subunit">
    <text evidence="6">Homotetramer.</text>
</comment>
<comment type="function">
    <text evidence="6">Catalyzes the dehydration of the S-form of NAD(P)HX at the expense of ADP, which is converted to AMP. Together with NAD(P)HX epimerase, which catalyzes the epimerization of the S- and R-forms, the enzyme allows the repair of both epimers of NAD(P)HX, a damaged form of NAD(P)H that is a result of enzymatic or heat-dependent hydration.</text>
</comment>
<protein>
    <recommendedName>
        <fullName evidence="6">ADP-dependent (S)-NAD(P)H-hydrate dehydratase</fullName>
        <ecNumber evidence="6">4.2.1.136</ecNumber>
    </recommendedName>
    <alternativeName>
        <fullName evidence="6">ADP-dependent NAD(P)HX dehydratase</fullName>
    </alternativeName>
</protein>
<evidence type="ECO:0000313" key="10">
    <source>
        <dbReference type="Proteomes" id="UP000323917"/>
    </source>
</evidence>
<keyword evidence="1 6" id="KW-0547">Nucleotide-binding</keyword>
<dbReference type="HAMAP" id="MF_01965">
    <property type="entry name" value="NADHX_dehydratase"/>
    <property type="match status" value="1"/>
</dbReference>
<dbReference type="Gene3D" id="3.40.1190.20">
    <property type="match status" value="1"/>
</dbReference>
<dbReference type="PROSITE" id="PS51383">
    <property type="entry name" value="YJEF_C_3"/>
    <property type="match status" value="1"/>
</dbReference>
<dbReference type="NCBIfam" id="TIGR00196">
    <property type="entry name" value="yjeF_cterm"/>
    <property type="match status" value="1"/>
</dbReference>
<dbReference type="RefSeq" id="WP_148071949.1">
    <property type="nucleotide sequence ID" value="NZ_CP042913.1"/>
</dbReference>
<evidence type="ECO:0000313" key="9">
    <source>
        <dbReference type="EMBL" id="QEG33145.1"/>
    </source>
</evidence>
<dbReference type="Proteomes" id="UP000323917">
    <property type="component" value="Chromosome"/>
</dbReference>
<feature type="binding site" evidence="6">
    <location>
        <position position="231"/>
    </location>
    <ligand>
        <name>AMP</name>
        <dbReference type="ChEBI" id="CHEBI:456215"/>
    </ligand>
</feature>
<feature type="binding site" evidence="6">
    <location>
        <position position="232"/>
    </location>
    <ligand>
        <name>(6S)-NADPHX</name>
        <dbReference type="ChEBI" id="CHEBI:64076"/>
    </ligand>
</feature>
<organism evidence="9 10">
    <name type="scientific">Bythopirellula goksoeyrii</name>
    <dbReference type="NCBI Taxonomy" id="1400387"/>
    <lineage>
        <taxon>Bacteria</taxon>
        <taxon>Pseudomonadati</taxon>
        <taxon>Planctomycetota</taxon>
        <taxon>Planctomycetia</taxon>
        <taxon>Pirellulales</taxon>
        <taxon>Lacipirellulaceae</taxon>
        <taxon>Bythopirellula</taxon>
    </lineage>
</organism>
<feature type="binding site" evidence="6">
    <location>
        <position position="41"/>
    </location>
    <ligand>
        <name>(6S)-NADPHX</name>
        <dbReference type="ChEBI" id="CHEBI:64076"/>
    </ligand>
</feature>
<feature type="binding site" evidence="6">
    <location>
        <begin position="203"/>
        <end position="207"/>
    </location>
    <ligand>
        <name>AMP</name>
        <dbReference type="ChEBI" id="CHEBI:456215"/>
    </ligand>
</feature>
<keyword evidence="3 6" id="KW-0521">NADP</keyword>
<evidence type="ECO:0000256" key="6">
    <source>
        <dbReference type="HAMAP-Rule" id="MF_01965"/>
    </source>
</evidence>
<dbReference type="KEGG" id="bgok:Pr1d_04060"/>
<comment type="catalytic activity">
    <reaction evidence="6">
        <text>(6S)-NADPHX + ADP = AMP + phosphate + NADPH + H(+)</text>
        <dbReference type="Rhea" id="RHEA:32235"/>
        <dbReference type="ChEBI" id="CHEBI:15378"/>
        <dbReference type="ChEBI" id="CHEBI:43474"/>
        <dbReference type="ChEBI" id="CHEBI:57783"/>
        <dbReference type="ChEBI" id="CHEBI:64076"/>
        <dbReference type="ChEBI" id="CHEBI:456215"/>
        <dbReference type="ChEBI" id="CHEBI:456216"/>
        <dbReference type="EC" id="4.2.1.136"/>
    </reaction>
</comment>
<comment type="catalytic activity">
    <reaction evidence="6">
        <text>(6S)-NADHX + ADP = AMP + phosphate + NADH + H(+)</text>
        <dbReference type="Rhea" id="RHEA:32223"/>
        <dbReference type="ChEBI" id="CHEBI:15378"/>
        <dbReference type="ChEBI" id="CHEBI:43474"/>
        <dbReference type="ChEBI" id="CHEBI:57945"/>
        <dbReference type="ChEBI" id="CHEBI:64074"/>
        <dbReference type="ChEBI" id="CHEBI:456215"/>
        <dbReference type="ChEBI" id="CHEBI:456216"/>
        <dbReference type="EC" id="4.2.1.136"/>
    </reaction>
</comment>
<feature type="region of interest" description="Disordered" evidence="7">
    <location>
        <begin position="1"/>
        <end position="22"/>
    </location>
</feature>
<dbReference type="PANTHER" id="PTHR12592:SF0">
    <property type="entry name" value="ATP-DEPENDENT (S)-NAD(P)H-HYDRATE DEHYDRATASE"/>
    <property type="match status" value="1"/>
</dbReference>
<dbReference type="EMBL" id="CP042913">
    <property type="protein sequence ID" value="QEG33145.1"/>
    <property type="molecule type" value="Genomic_DNA"/>
</dbReference>
<accession>A0A5B9Q6I7</accession>
<dbReference type="GO" id="GO:0005524">
    <property type="term" value="F:ATP binding"/>
    <property type="evidence" value="ECO:0007669"/>
    <property type="project" value="UniProtKB-KW"/>
</dbReference>
<dbReference type="GO" id="GO:0052856">
    <property type="term" value="F:NAD(P)HX epimerase activity"/>
    <property type="evidence" value="ECO:0007669"/>
    <property type="project" value="TreeGrafter"/>
</dbReference>
<gene>
    <name evidence="6" type="primary">nnrD</name>
    <name evidence="9" type="ORF">Pr1d_04060</name>
</gene>
<keyword evidence="4 6" id="KW-0520">NAD</keyword>
<sequence length="294" mass="30653">MSIIDVTSDPIPQLPPRKAESHKGSYGRVLVVGGSRGKAGAAALAGKSALRSGAGLVTVLVPCSIQATVASFEPAVMTIGMGKVNCDELLQEFEPEIREHASEMNCLAVGPGLGTNSSTVRLVQALYHRISETMIVDADALNALSAWRDGLQHPSGPRILTPHPGEFKRLTGETCAIEPTARAEQAASLCRRDLTGQTIVVLKGHHTILTDGNRVAFNQTGNPGMATGGTGDVLTGVISALVAQGLTLWDAARLGVHVHGLAGDLATETFGQVSLIASDLLNSLPAAFKKSENR</sequence>
<feature type="binding site" evidence="6">
    <location>
        <position position="112"/>
    </location>
    <ligand>
        <name>(6S)-NADPHX</name>
        <dbReference type="ChEBI" id="CHEBI:64076"/>
    </ligand>
</feature>
<dbReference type="CDD" id="cd01171">
    <property type="entry name" value="YXKO-related"/>
    <property type="match status" value="1"/>
</dbReference>
<dbReference type="InterPro" id="IPR000631">
    <property type="entry name" value="CARKD"/>
</dbReference>
<keyword evidence="2 6" id="KW-0067">ATP-binding</keyword>
<name>A0A5B9Q6I7_9BACT</name>
<evidence type="ECO:0000256" key="2">
    <source>
        <dbReference type="ARBA" id="ARBA00022840"/>
    </source>
</evidence>
<dbReference type="InterPro" id="IPR017953">
    <property type="entry name" value="Carbohydrate_kinase_pred_CS"/>
</dbReference>
<evidence type="ECO:0000256" key="4">
    <source>
        <dbReference type="ARBA" id="ARBA00023027"/>
    </source>
</evidence>
<dbReference type="GO" id="GO:0052855">
    <property type="term" value="F:ADP-dependent NAD(P)H-hydrate dehydratase activity"/>
    <property type="evidence" value="ECO:0007669"/>
    <property type="project" value="UniProtKB-UniRule"/>
</dbReference>
<evidence type="ECO:0000259" key="8">
    <source>
        <dbReference type="PROSITE" id="PS51383"/>
    </source>
</evidence>
<dbReference type="EC" id="4.2.1.136" evidence="6"/>
<dbReference type="GO" id="GO:0110051">
    <property type="term" value="P:metabolite repair"/>
    <property type="evidence" value="ECO:0007669"/>
    <property type="project" value="TreeGrafter"/>
</dbReference>
<evidence type="ECO:0000256" key="1">
    <source>
        <dbReference type="ARBA" id="ARBA00022741"/>
    </source>
</evidence>
<dbReference type="PANTHER" id="PTHR12592">
    <property type="entry name" value="ATP-DEPENDENT (S)-NAD(P)H-HYDRATE DEHYDRATASE FAMILY MEMBER"/>
    <property type="match status" value="1"/>
</dbReference>
<dbReference type="GO" id="GO:0046496">
    <property type="term" value="P:nicotinamide nucleotide metabolic process"/>
    <property type="evidence" value="ECO:0007669"/>
    <property type="project" value="UniProtKB-UniRule"/>
</dbReference>
<feature type="domain" description="YjeF C-terminal" evidence="8">
    <location>
        <begin position="6"/>
        <end position="291"/>
    </location>
</feature>
<dbReference type="AlphaFoldDB" id="A0A5B9Q6I7"/>
<evidence type="ECO:0000256" key="5">
    <source>
        <dbReference type="ARBA" id="ARBA00023239"/>
    </source>
</evidence>
<evidence type="ECO:0000256" key="3">
    <source>
        <dbReference type="ARBA" id="ARBA00022857"/>
    </source>
</evidence>
<comment type="cofactor">
    <cofactor evidence="6">
        <name>Mg(2+)</name>
        <dbReference type="ChEBI" id="CHEBI:18420"/>
    </cofactor>
</comment>
<dbReference type="PROSITE" id="PS01050">
    <property type="entry name" value="YJEF_C_2"/>
    <property type="match status" value="1"/>
</dbReference>
<dbReference type="InterPro" id="IPR029056">
    <property type="entry name" value="Ribokinase-like"/>
</dbReference>
<evidence type="ECO:0000256" key="7">
    <source>
        <dbReference type="SAM" id="MobiDB-lite"/>
    </source>
</evidence>
<dbReference type="SUPFAM" id="SSF53613">
    <property type="entry name" value="Ribokinase-like"/>
    <property type="match status" value="1"/>
</dbReference>
<keyword evidence="5 6" id="KW-0456">Lyase</keyword>
<proteinExistence type="inferred from homology"/>